<evidence type="ECO:0000313" key="3">
    <source>
        <dbReference type="EMBL" id="KKL48959.1"/>
    </source>
</evidence>
<feature type="domain" description="Alkaline phosphatase-like protein PglZ N-terminal" evidence="2">
    <location>
        <begin position="16"/>
        <end position="94"/>
    </location>
</feature>
<feature type="domain" description="Alkaline phosphatase-like protein PglZ second" evidence="1">
    <location>
        <begin position="162"/>
        <end position="299"/>
    </location>
</feature>
<sequence length="567" mass="62326">IGVIRAQILAIRNKAPHARAFGIFTHGRWSGPSLDGDGEHRIAVYQCDSPLQMRLALQEAPTEANATVLITPLDQSRISDDILMRLAQRRLHSLNSWEIVRQLFRAQHLDPRVTRHTFLADLLLEHAGTRSFPPAAAGLVDAETIWSILLEERLGLSGPYPDIVEILRATVESDLASRWQQNSQEFRTAATQWVGQYGGDAALAVLSCAADEHGDKALAIGLVMGVVFDEDVGHELDKAAGRLETFVGVDNLSAEDARRWRDAASGCLARLARPQQRQCLDDAEAVLRAIGADPHAWRSAELDSGLEQRLARLGQAFSAHVTSRAKIVSQELQGVYDAVRTHRRARLADRRMVRAEMALRLSRWLADREAEPAADPTTLEESAKRYAADGALVDWVRHVLRGGEANQELATSYMKLVEHATELREAENRQFAELLREQTGGAPGQEILVPVEDILERVIAKAAEHAPVLVLLLDGMSCAVFRELAVDVKEHDWVEVGFSGEQQRHVGLAALPSVTEVCRTSLFTGSLRRGQANDEAKGFASHSALQQLSSPGLAPRLFHKASLEGAE</sequence>
<dbReference type="Pfam" id="PF25862">
    <property type="entry name" value="PglZ_1st"/>
    <property type="match status" value="1"/>
</dbReference>
<organism evidence="3">
    <name type="scientific">marine sediment metagenome</name>
    <dbReference type="NCBI Taxonomy" id="412755"/>
    <lineage>
        <taxon>unclassified sequences</taxon>
        <taxon>metagenomes</taxon>
        <taxon>ecological metagenomes</taxon>
    </lineage>
</organism>
<comment type="caution">
    <text evidence="3">The sequence shown here is derived from an EMBL/GenBank/DDBJ whole genome shotgun (WGS) entry which is preliminary data.</text>
</comment>
<dbReference type="InterPro" id="IPR047992">
    <property type="entry name" value="BREX_PglZ"/>
</dbReference>
<evidence type="ECO:0000259" key="2">
    <source>
        <dbReference type="Pfam" id="PF25862"/>
    </source>
</evidence>
<protein>
    <recommendedName>
        <fullName evidence="4">PglZ domain-containing protein</fullName>
    </recommendedName>
</protein>
<evidence type="ECO:0000259" key="1">
    <source>
        <dbReference type="Pfam" id="PF25861"/>
    </source>
</evidence>
<gene>
    <name evidence="3" type="ORF">LCGC14_2320300</name>
</gene>
<evidence type="ECO:0008006" key="4">
    <source>
        <dbReference type="Google" id="ProtNLM"/>
    </source>
</evidence>
<dbReference type="InterPro" id="IPR058881">
    <property type="entry name" value="PglZ_2nd"/>
</dbReference>
<proteinExistence type="predicted"/>
<reference evidence="3" key="1">
    <citation type="journal article" date="2015" name="Nature">
        <title>Complex archaea that bridge the gap between prokaryotes and eukaryotes.</title>
        <authorList>
            <person name="Spang A."/>
            <person name="Saw J.H."/>
            <person name="Jorgensen S.L."/>
            <person name="Zaremba-Niedzwiedzka K."/>
            <person name="Martijn J."/>
            <person name="Lind A.E."/>
            <person name="van Eijk R."/>
            <person name="Schleper C."/>
            <person name="Guy L."/>
            <person name="Ettema T.J."/>
        </authorList>
    </citation>
    <scope>NUCLEOTIDE SEQUENCE</scope>
</reference>
<dbReference type="NCBIfam" id="NF033446">
    <property type="entry name" value="BREX_PglZ_2"/>
    <property type="match status" value="1"/>
</dbReference>
<name>A0A0F9CIK1_9ZZZZ</name>
<feature type="non-terminal residue" evidence="3">
    <location>
        <position position="1"/>
    </location>
</feature>
<dbReference type="InterPro" id="IPR058880">
    <property type="entry name" value="PglZ_N"/>
</dbReference>
<accession>A0A0F9CIK1</accession>
<dbReference type="EMBL" id="LAZR01033135">
    <property type="protein sequence ID" value="KKL48959.1"/>
    <property type="molecule type" value="Genomic_DNA"/>
</dbReference>
<dbReference type="Pfam" id="PF25861">
    <property type="entry name" value="PglZ_2nd"/>
    <property type="match status" value="1"/>
</dbReference>
<dbReference type="AlphaFoldDB" id="A0A0F9CIK1"/>
<feature type="non-terminal residue" evidence="3">
    <location>
        <position position="567"/>
    </location>
</feature>